<accession>A0A1G4J9W7</accession>
<dbReference type="STRING" id="1230905.A0A1G4J9W7"/>
<protein>
    <recommendedName>
        <fullName evidence="2">Ribonuclease H2 subunit B</fullName>
    </recommendedName>
    <alternativeName>
        <fullName evidence="5">Ribonuclease HI subunit B</fullName>
    </alternativeName>
</protein>
<dbReference type="EMBL" id="LT598463">
    <property type="protein sequence ID" value="SCU86815.1"/>
    <property type="molecule type" value="Genomic_DNA"/>
</dbReference>
<keyword evidence="3" id="KW-0539">Nucleus</keyword>
<feature type="domain" description="Rnh202 triple barrel" evidence="7">
    <location>
        <begin position="22"/>
        <end position="111"/>
    </location>
</feature>
<dbReference type="GO" id="GO:0006401">
    <property type="term" value="P:RNA catabolic process"/>
    <property type="evidence" value="ECO:0007669"/>
    <property type="project" value="TreeGrafter"/>
</dbReference>
<dbReference type="GO" id="GO:0032299">
    <property type="term" value="C:ribonuclease H2 complex"/>
    <property type="evidence" value="ECO:0007669"/>
    <property type="project" value="InterPro"/>
</dbReference>
<organism evidence="8 9">
    <name type="scientific">Lachancea mirantina</name>
    <dbReference type="NCBI Taxonomy" id="1230905"/>
    <lineage>
        <taxon>Eukaryota</taxon>
        <taxon>Fungi</taxon>
        <taxon>Dikarya</taxon>
        <taxon>Ascomycota</taxon>
        <taxon>Saccharomycotina</taxon>
        <taxon>Saccharomycetes</taxon>
        <taxon>Saccharomycetales</taxon>
        <taxon>Saccharomycetaceae</taxon>
        <taxon>Lachancea</taxon>
    </lineage>
</organism>
<dbReference type="InterPro" id="IPR040456">
    <property type="entry name" value="RNase_H2_suB"/>
</dbReference>
<evidence type="ECO:0000259" key="6">
    <source>
        <dbReference type="Pfam" id="PF09468"/>
    </source>
</evidence>
<dbReference type="OrthoDB" id="29098at2759"/>
<comment type="function">
    <text evidence="4">Non catalytic subunit of RNase H2, an endonuclease that specifically degrades the RNA of RNA:DNA hybrids. Participates in DNA replication, possibly by mediating the removal of lagging-strand Okazaki fragment RNA primers during DNA replication. Mediates the excision of single ribonucleotides from DNA:RNA duplexes.</text>
</comment>
<evidence type="ECO:0000259" key="7">
    <source>
        <dbReference type="Pfam" id="PF17745"/>
    </source>
</evidence>
<dbReference type="Pfam" id="PF17745">
    <property type="entry name" value="Ydr279_N"/>
    <property type="match status" value="1"/>
</dbReference>
<evidence type="ECO:0000313" key="8">
    <source>
        <dbReference type="EMBL" id="SCU86815.1"/>
    </source>
</evidence>
<evidence type="ECO:0000256" key="5">
    <source>
        <dbReference type="ARBA" id="ARBA00033464"/>
    </source>
</evidence>
<name>A0A1G4J9W7_9SACH</name>
<keyword evidence="9" id="KW-1185">Reference proteome</keyword>
<gene>
    <name evidence="8" type="ORF">LAMI_0D03708G</name>
</gene>
<dbReference type="AlphaFoldDB" id="A0A1G4J9W7"/>
<dbReference type="PANTHER" id="PTHR13383:SF11">
    <property type="entry name" value="RIBONUCLEASE H2 SUBUNIT B"/>
    <property type="match status" value="1"/>
</dbReference>
<comment type="subcellular location">
    <subcellularLocation>
        <location evidence="1">Nucleus</location>
    </subcellularLocation>
</comment>
<dbReference type="Proteomes" id="UP000191024">
    <property type="component" value="Chromosome D"/>
</dbReference>
<proteinExistence type="predicted"/>
<dbReference type="GO" id="GO:0005654">
    <property type="term" value="C:nucleoplasm"/>
    <property type="evidence" value="ECO:0007669"/>
    <property type="project" value="TreeGrafter"/>
</dbReference>
<sequence length="334" mass="37380">MTVGKQPLKRVIVVPGDFGGRIKTLSVPHPSNTSNKAPLELFIHGNELFHLEKQAFSRGCSLHKARDAESNKYNYTNDGSPLKSTFVVNTQDRTDALVLETGTFEFSTKFDLAFSLCGALLPDSRAAKETEYVPHANDYENVTLINRFLTPRDFQDALAETQGAHWSFFPLSMLEAALQRICEHVEEAGDVYYKLSPVKVTQWLVDKVKRIVANFPASLPIPKTLPEDILDKAKVYFACNLLVSLVPRAAYHLLIQYDGPDLDVSEAFRAYKQHMEVVVAQQKEQQILINAAMNVGLSNRSTEGKKPLKVRKVTAVKKVVVKKGAIDGFFKKKK</sequence>
<reference evidence="8 9" key="1">
    <citation type="submission" date="2016-03" db="EMBL/GenBank/DDBJ databases">
        <authorList>
            <person name="Devillers H."/>
        </authorList>
    </citation>
    <scope>NUCLEOTIDE SEQUENCE [LARGE SCALE GENOMIC DNA]</scope>
    <source>
        <strain evidence="8">CBS 11717</strain>
    </source>
</reference>
<evidence type="ECO:0000256" key="4">
    <source>
        <dbReference type="ARBA" id="ARBA00024778"/>
    </source>
</evidence>
<dbReference type="PANTHER" id="PTHR13383">
    <property type="entry name" value="RIBONUCLEASE H2 SUBUNIT B"/>
    <property type="match status" value="1"/>
</dbReference>
<evidence type="ECO:0000256" key="1">
    <source>
        <dbReference type="ARBA" id="ARBA00004123"/>
    </source>
</evidence>
<feature type="domain" description="Ribonuclease H2 subunit B wHTH" evidence="6">
    <location>
        <begin position="114"/>
        <end position="254"/>
    </location>
</feature>
<evidence type="ECO:0000313" key="9">
    <source>
        <dbReference type="Proteomes" id="UP000191024"/>
    </source>
</evidence>
<dbReference type="InterPro" id="IPR019024">
    <property type="entry name" value="RNase_H2_suB_wHTH"/>
</dbReference>
<dbReference type="InterPro" id="IPR041195">
    <property type="entry name" value="Rnh202_N"/>
</dbReference>
<dbReference type="Pfam" id="PF09468">
    <property type="entry name" value="RNase_H2-Ydr279"/>
    <property type="match status" value="1"/>
</dbReference>
<evidence type="ECO:0000256" key="3">
    <source>
        <dbReference type="ARBA" id="ARBA00023242"/>
    </source>
</evidence>
<dbReference type="Gene3D" id="1.10.20.120">
    <property type="match status" value="1"/>
</dbReference>
<evidence type="ECO:0000256" key="2">
    <source>
        <dbReference type="ARBA" id="ARBA00019062"/>
    </source>
</evidence>